<feature type="compositionally biased region" description="Low complexity" evidence="1">
    <location>
        <begin position="397"/>
        <end position="423"/>
    </location>
</feature>
<feature type="region of interest" description="Disordered" evidence="1">
    <location>
        <begin position="257"/>
        <end position="304"/>
    </location>
</feature>
<dbReference type="AlphaFoldDB" id="A0A067SSI4"/>
<feature type="compositionally biased region" description="Low complexity" evidence="1">
    <location>
        <begin position="259"/>
        <end position="271"/>
    </location>
</feature>
<feature type="compositionally biased region" description="Basic residues" evidence="1">
    <location>
        <begin position="195"/>
        <end position="210"/>
    </location>
</feature>
<keyword evidence="3" id="KW-1185">Reference proteome</keyword>
<evidence type="ECO:0000313" key="3">
    <source>
        <dbReference type="Proteomes" id="UP000027222"/>
    </source>
</evidence>
<dbReference type="Proteomes" id="UP000027222">
    <property type="component" value="Unassembled WGS sequence"/>
</dbReference>
<organism evidence="2 3">
    <name type="scientific">Galerina marginata (strain CBS 339.88)</name>
    <dbReference type="NCBI Taxonomy" id="685588"/>
    <lineage>
        <taxon>Eukaryota</taxon>
        <taxon>Fungi</taxon>
        <taxon>Dikarya</taxon>
        <taxon>Basidiomycota</taxon>
        <taxon>Agaricomycotina</taxon>
        <taxon>Agaricomycetes</taxon>
        <taxon>Agaricomycetidae</taxon>
        <taxon>Agaricales</taxon>
        <taxon>Agaricineae</taxon>
        <taxon>Strophariaceae</taxon>
        <taxon>Galerina</taxon>
    </lineage>
</organism>
<feature type="compositionally biased region" description="Basic and acidic residues" evidence="1">
    <location>
        <begin position="173"/>
        <end position="194"/>
    </location>
</feature>
<gene>
    <name evidence="2" type="ORF">GALMADRAFT_142679</name>
</gene>
<dbReference type="EMBL" id="KL142387">
    <property type="protein sequence ID" value="KDR72977.1"/>
    <property type="molecule type" value="Genomic_DNA"/>
</dbReference>
<protein>
    <submittedName>
        <fullName evidence="2">Uncharacterized protein</fullName>
    </submittedName>
</protein>
<accession>A0A067SSI4</accession>
<feature type="region of interest" description="Disordered" evidence="1">
    <location>
        <begin position="391"/>
        <end position="454"/>
    </location>
</feature>
<feature type="region of interest" description="Disordered" evidence="1">
    <location>
        <begin position="151"/>
        <end position="231"/>
    </location>
</feature>
<feature type="compositionally biased region" description="Acidic residues" evidence="1">
    <location>
        <begin position="278"/>
        <end position="304"/>
    </location>
</feature>
<evidence type="ECO:0000313" key="2">
    <source>
        <dbReference type="EMBL" id="KDR72977.1"/>
    </source>
</evidence>
<sequence>MAAFIDSMALPSFLNPSRSSGATKDQGKGIISMIRSLVSSLSTYQTVTGLLQENVNRDMAVAQSIQSIVSTSNDCPSTSTTNQSPSQGVWRSYEVEPLLPPRLEAPQASTSTPICFPPHLPAPAIKVEPCSPSIKLEQSDDESRAVLKREFDSGYESNADSSDSATRSPKRRRSEDLPDIKPKIEDLSDSETNRRRPTRRTRASNSRHGRNPPPSQTHRHRKPMLPYNLKPSGKLQRTYAFVEYDIGNYVAWLPDHPSPRSSASPRSDAASYGSPNPQDDEDRDEDMAAPDFDDNDVNLNNDDDDGMSALSPALASGLPFYEYYVLGLTRLNVLRMTIDGLDHPNTVQDDIDMSWAWDWGLDQEHELFTTAAASSSVTTTAAAPVASNARPLRPTFAPADSAATRTAAPLPPAAGNALALPGPSGQAAVRTRRTRADDGYSPLAPSFRPSGHRG</sequence>
<evidence type="ECO:0000256" key="1">
    <source>
        <dbReference type="SAM" id="MobiDB-lite"/>
    </source>
</evidence>
<name>A0A067SSI4_GALM3</name>
<feature type="compositionally biased region" description="Polar residues" evidence="1">
    <location>
        <begin position="155"/>
        <end position="167"/>
    </location>
</feature>
<dbReference type="HOGENOM" id="CLU_602759_0_0_1"/>
<proteinExistence type="predicted"/>
<reference evidence="3" key="1">
    <citation type="journal article" date="2014" name="Proc. Natl. Acad. Sci. U.S.A.">
        <title>Extensive sampling of basidiomycete genomes demonstrates inadequacy of the white-rot/brown-rot paradigm for wood decay fungi.</title>
        <authorList>
            <person name="Riley R."/>
            <person name="Salamov A.A."/>
            <person name="Brown D.W."/>
            <person name="Nagy L.G."/>
            <person name="Floudas D."/>
            <person name="Held B.W."/>
            <person name="Levasseur A."/>
            <person name="Lombard V."/>
            <person name="Morin E."/>
            <person name="Otillar R."/>
            <person name="Lindquist E.A."/>
            <person name="Sun H."/>
            <person name="LaButti K.M."/>
            <person name="Schmutz J."/>
            <person name="Jabbour D."/>
            <person name="Luo H."/>
            <person name="Baker S.E."/>
            <person name="Pisabarro A.G."/>
            <person name="Walton J.D."/>
            <person name="Blanchette R.A."/>
            <person name="Henrissat B."/>
            <person name="Martin F."/>
            <person name="Cullen D."/>
            <person name="Hibbett D.S."/>
            <person name="Grigoriev I.V."/>
        </authorList>
    </citation>
    <scope>NUCLEOTIDE SEQUENCE [LARGE SCALE GENOMIC DNA]</scope>
    <source>
        <strain evidence="3">CBS 339.88</strain>
    </source>
</reference>